<organism evidence="2 3">
    <name type="scientific">Bifidobacterium ruminantium</name>
    <dbReference type="NCBI Taxonomy" id="78346"/>
    <lineage>
        <taxon>Bacteria</taxon>
        <taxon>Bacillati</taxon>
        <taxon>Actinomycetota</taxon>
        <taxon>Actinomycetes</taxon>
        <taxon>Bifidobacteriales</taxon>
        <taxon>Bifidobacteriaceae</taxon>
        <taxon>Bifidobacterium</taxon>
    </lineage>
</organism>
<sequence>MLESMVYAADVATLQEVWTSIVQKWIGPAVFIIIGACSLKFLFSRQWTQFVAFLALGIIVAAIIYAAPAMFSQNSTLVRGVGDVAKQIN</sequence>
<evidence type="ECO:0000313" key="3">
    <source>
        <dbReference type="Proteomes" id="UP000029078"/>
    </source>
</evidence>
<feature type="transmembrane region" description="Helical" evidence="1">
    <location>
        <begin position="50"/>
        <end position="71"/>
    </location>
</feature>
<feature type="transmembrane region" description="Helical" evidence="1">
    <location>
        <begin position="25"/>
        <end position="43"/>
    </location>
</feature>
<proteinExistence type="predicted"/>
<dbReference type="Proteomes" id="UP000029078">
    <property type="component" value="Unassembled WGS sequence"/>
</dbReference>
<keyword evidence="1" id="KW-0812">Transmembrane</keyword>
<gene>
    <name evidence="2" type="ORF">BRUM_1877</name>
</gene>
<protein>
    <submittedName>
        <fullName evidence="2">Uncharacterized protein</fullName>
    </submittedName>
</protein>
<accession>A0A087CP16</accession>
<comment type="caution">
    <text evidence="2">The sequence shown here is derived from an EMBL/GenBank/DDBJ whole genome shotgun (WGS) entry which is preliminary data.</text>
</comment>
<reference evidence="2 3" key="1">
    <citation type="submission" date="2014-03" db="EMBL/GenBank/DDBJ databases">
        <title>Genomics of Bifidobacteria.</title>
        <authorList>
            <person name="Ventura M."/>
            <person name="Milani C."/>
            <person name="Lugli G.A."/>
        </authorList>
    </citation>
    <scope>NUCLEOTIDE SEQUENCE [LARGE SCALE GENOMIC DNA]</scope>
    <source>
        <strain evidence="2 3">LMG 21811</strain>
    </source>
</reference>
<keyword evidence="3" id="KW-1185">Reference proteome</keyword>
<evidence type="ECO:0000313" key="2">
    <source>
        <dbReference type="EMBL" id="KFI85016.1"/>
    </source>
</evidence>
<keyword evidence="1" id="KW-0472">Membrane</keyword>
<dbReference type="RefSeq" id="WP_026645725.1">
    <property type="nucleotide sequence ID" value="NZ_JGZL01000023.1"/>
</dbReference>
<dbReference type="EMBL" id="JGZL01000023">
    <property type="protein sequence ID" value="KFI85016.1"/>
    <property type="molecule type" value="Genomic_DNA"/>
</dbReference>
<dbReference type="eggNOG" id="ENOG5031X05">
    <property type="taxonomic scope" value="Bacteria"/>
</dbReference>
<dbReference type="STRING" id="78346.BRUM_1877"/>
<evidence type="ECO:0000256" key="1">
    <source>
        <dbReference type="SAM" id="Phobius"/>
    </source>
</evidence>
<dbReference type="AlphaFoldDB" id="A0A087CP16"/>
<keyword evidence="1" id="KW-1133">Transmembrane helix</keyword>
<name>A0A087CP16_BIFRU</name>